<dbReference type="GO" id="GO:0075732">
    <property type="term" value="P:viral penetration into host nucleus"/>
    <property type="evidence" value="ECO:0007669"/>
    <property type="project" value="UniProtKB-KW"/>
</dbReference>
<evidence type="ECO:0000256" key="2">
    <source>
        <dbReference type="ARBA" id="ARBA00022553"/>
    </source>
</evidence>
<evidence type="ECO:0000256" key="11">
    <source>
        <dbReference type="ARBA" id="ARBA00023120"/>
    </source>
</evidence>
<dbReference type="GO" id="GO:0046718">
    <property type="term" value="P:symbiont entry into host cell"/>
    <property type="evidence" value="ECO:0007669"/>
    <property type="project" value="UniProtKB-KW"/>
</dbReference>
<comment type="function">
    <text evidence="15">Minor protein of the capsid that localizes along the inner surface of the virion, within the central cavities beneath the L1 pentamers. Plays a role in capsid stabilization through interaction with the major capsid protein L1. Once the virion enters the host cell, L2 escorts the genomic DNA into the nucleus by promoting escape from the endosomal compartments and traffic through the host Golgi network. Mechanistically, the C-terminus of L2 possesses a cell-penetrating peptide that protudes from the host endosome, interacts with host cytoplasmic retromer cargo and thereby mediates the capsid delivery to the host trans-Golgi network. Plays a role through its interaction with host dynein in the intracellular microtubule-dependent transport of viral capsid toward the nucleus. Mediates the viral genome import into the nucleus through binding to host importins. Once within the nucleus, L2 localizes viral genomes to host PML bodies in order to activate early gene expression for establishment of infection. Later on, promotes late gene expression by interacting with the viral E2 protein and by inhibiting its transcriptional activation functions. During virion assembly, encapsidates the genome by direct interaction with the viral DNA.</text>
</comment>
<reference evidence="16 17" key="1">
    <citation type="submission" date="2012-10" db="EMBL/GenBank/DDBJ databases">
        <title>Complete Sequence of Canine Papillomavirus Type 14.</title>
        <authorList>
            <person name="Yuan H."/>
            <person name="Zhou D."/>
            <person name="Usuda Y."/>
            <person name="Jazic E."/>
            <person name="Schlegel R."/>
        </authorList>
    </citation>
    <scope>NUCLEOTIDE SEQUENCE [LARGE SCALE GENOMIC DNA]</scope>
    <source>
        <strain evidence="16">Hercules2012</strain>
    </source>
</reference>
<protein>
    <recommendedName>
        <fullName evidence="15">Minor capsid protein L2</fullName>
    </recommendedName>
</protein>
<dbReference type="HAMAP" id="MF_04003">
    <property type="entry name" value="PPV_L2"/>
    <property type="match status" value="1"/>
</dbReference>
<evidence type="ECO:0000256" key="4">
    <source>
        <dbReference type="ARBA" id="ARBA00022562"/>
    </source>
</evidence>
<keyword evidence="12 15" id="KW-0238">DNA-binding</keyword>
<evidence type="ECO:0000256" key="7">
    <source>
        <dbReference type="ARBA" id="ARBA00022844"/>
    </source>
</evidence>
<comment type="PTM">
    <text evidence="15">Highly phosphorylated.</text>
</comment>
<evidence type="ECO:0000256" key="1">
    <source>
        <dbReference type="ARBA" id="ARBA00022524"/>
    </source>
</evidence>
<dbReference type="GO" id="GO:0003677">
    <property type="term" value="F:DNA binding"/>
    <property type="evidence" value="ECO:0007669"/>
    <property type="project" value="UniProtKB-UniRule"/>
</dbReference>
<dbReference type="GO" id="GO:0075521">
    <property type="term" value="P:microtubule-dependent intracellular transport of viral material towards nucleus"/>
    <property type="evidence" value="ECO:0007669"/>
    <property type="project" value="UniProtKB-UniRule"/>
</dbReference>
<evidence type="ECO:0000256" key="3">
    <source>
        <dbReference type="ARBA" id="ARBA00022561"/>
    </source>
</evidence>
<keyword evidence="9 15" id="KW-1177">Microtubular inwards viral transport</keyword>
<dbReference type="InterPro" id="IPR000784">
    <property type="entry name" value="Late_L2"/>
</dbReference>
<keyword evidence="4 15" id="KW-1048">Host nucleus</keyword>
<dbReference type="GO" id="GO:0042025">
    <property type="term" value="C:host cell nucleus"/>
    <property type="evidence" value="ECO:0007669"/>
    <property type="project" value="UniProtKB-SubCell"/>
</dbReference>
<accession>L0CK47</accession>
<comment type="subcellular location">
    <subcellularLocation>
        <location evidence="15">Virion</location>
    </subcellularLocation>
    <subcellularLocation>
        <location evidence="15">Host nucleus</location>
    </subcellularLocation>
</comment>
<evidence type="ECO:0000256" key="8">
    <source>
        <dbReference type="ARBA" id="ARBA00022921"/>
    </source>
</evidence>
<keyword evidence="14 15" id="KW-1160">Virus entry into host cell</keyword>
<dbReference type="EMBL" id="JX899359">
    <property type="protein sequence ID" value="AGA15836.1"/>
    <property type="molecule type" value="Genomic_DNA"/>
</dbReference>
<keyword evidence="5 15" id="KW-0945">Host-virus interaction</keyword>
<evidence type="ECO:0000256" key="6">
    <source>
        <dbReference type="ARBA" id="ARBA00022812"/>
    </source>
</evidence>
<evidence type="ECO:0000256" key="15">
    <source>
        <dbReference type="HAMAP-Rule" id="MF_04003"/>
    </source>
</evidence>
<gene>
    <name evidence="15 16" type="primary">L2</name>
</gene>
<evidence type="ECO:0000256" key="14">
    <source>
        <dbReference type="ARBA" id="ARBA00023296"/>
    </source>
</evidence>
<dbReference type="GO" id="GO:0019028">
    <property type="term" value="C:viral capsid"/>
    <property type="evidence" value="ECO:0007669"/>
    <property type="project" value="UniProtKB-UniRule"/>
</dbReference>
<evidence type="ECO:0000256" key="12">
    <source>
        <dbReference type="ARBA" id="ARBA00023125"/>
    </source>
</evidence>
<keyword evidence="11 15" id="KW-1176">Cytoplasmic inwards viral transport</keyword>
<keyword evidence="7 15" id="KW-0946">Virion</keyword>
<evidence type="ECO:0000256" key="13">
    <source>
        <dbReference type="ARBA" id="ARBA00023157"/>
    </source>
</evidence>
<comment type="caution">
    <text evidence="15">Lacks conserved residue(s) required for the propagation of feature annotation.</text>
</comment>
<organism evidence="16 17">
    <name type="scientific">Canis familiaris papillomavirus 15</name>
    <dbReference type="NCBI Taxonomy" id="1272519"/>
    <lineage>
        <taxon>Viruses</taxon>
        <taxon>Monodnaviria</taxon>
        <taxon>Shotokuvirae</taxon>
        <taxon>Cossaviricota</taxon>
        <taxon>Papovaviricetes</taxon>
        <taxon>Zurhausenvirales</taxon>
        <taxon>Papillomaviridae</taxon>
        <taxon>Firstpapillomavirinae</taxon>
        <taxon>Chipapillomavirus</taxon>
        <taxon>Chipapillomavirus 3</taxon>
    </lineage>
</organism>
<comment type="subunit">
    <text evidence="15">Interacts with major capsid protein L1. Interacts with E2; this interaction inhibits E2 transcriptional activity but not the DNA replication function E2. Interacts with host HSPA8; this interaction is required for L2 nuclear translocation. Interacts with host importins KPNB2 and KPNB3. Forms a complex with importin alpha2-beta1 heterodimers via interaction with the importin alpha2 adapter. Interacts with host DYNLT1; this interaction is essential for virus intracellular transport during entry. Interacts (via C-terminus) with host retromer subunits VPS35 AND VPS29.</text>
</comment>
<keyword evidence="13 15" id="KW-1015">Disulfide bond</keyword>
<keyword evidence="1 15" id="KW-1163">Viral penetration into host nucleus</keyword>
<evidence type="ECO:0000313" key="16">
    <source>
        <dbReference type="EMBL" id="AGA15836.1"/>
    </source>
</evidence>
<keyword evidence="10" id="KW-1039">Host endosome</keyword>
<dbReference type="Pfam" id="PF00513">
    <property type="entry name" value="Late_protein_L2"/>
    <property type="match status" value="1"/>
</dbReference>
<name>L0CK47_9PAPI</name>
<feature type="disulfide bond" evidence="15">
    <location>
        <begin position="19"/>
        <end position="25"/>
    </location>
</feature>
<dbReference type="GO" id="GO:0043657">
    <property type="term" value="C:host cell"/>
    <property type="evidence" value="ECO:0007669"/>
    <property type="project" value="GOC"/>
</dbReference>
<keyword evidence="2 15" id="KW-0597">Phosphoprotein</keyword>
<comment type="similarity">
    <text evidence="15">Belongs to the papillomaviridae L2 protein family.</text>
</comment>
<evidence type="ECO:0000256" key="9">
    <source>
        <dbReference type="ARBA" id="ARBA00022952"/>
    </source>
</evidence>
<evidence type="ECO:0000256" key="10">
    <source>
        <dbReference type="ARBA" id="ARBA00023046"/>
    </source>
</evidence>
<keyword evidence="3 15" id="KW-0167">Capsid protein</keyword>
<dbReference type="Proteomes" id="UP000143347">
    <property type="component" value="Segment"/>
</dbReference>
<keyword evidence="8 15" id="KW-0426">Late protein</keyword>
<evidence type="ECO:0000256" key="5">
    <source>
        <dbReference type="ARBA" id="ARBA00022581"/>
    </source>
</evidence>
<keyword evidence="6" id="KW-1040">Host Golgi apparatus</keyword>
<evidence type="ECO:0000313" key="17">
    <source>
        <dbReference type="Proteomes" id="UP000143347"/>
    </source>
</evidence>
<proteinExistence type="inferred from homology"/>
<dbReference type="GO" id="GO:0005198">
    <property type="term" value="F:structural molecule activity"/>
    <property type="evidence" value="ECO:0007669"/>
    <property type="project" value="UniProtKB-UniRule"/>
</dbReference>
<sequence>MVRARRTRRAAAEDLYRTCKQAGTCPPDVINKIERKTVADKILQWGAAGTFFGGLGIGTGSGRGGATGYIPLGGRGGGAGGVNIGAGGRTVRPPVPVDALGATDILPVDALDPAVVPLVDGSATDVSVIEPGLDAARPPPVELPGGVDAGDIELQPLPGVGVSSDTTVDGFTVAVLHVPPEATPPTRSSVSWSQFSNPAFEVAPDSSHSYGETSSAHNIFVTEGSDGISVGEEIPMTEFRTSTPRPREPISRRRGGYPRRLYERVRVQSSDFYTRPGGLVEFGFDNPAYDDTTIQFEPPTRPLAAPDPDFTDVTRLGRPFFTERDGRVTINRYGSRAGIQTRSGLRIGSQVHFFHDLSDITPHEEIELSTLGESSDPLPITLSDSSVDPVVEAADVAMDEDAFESISLDSLTSADLESRAESSWEVLQQEDAPLISGRLTFSQGRNRQVSLEVIVRPSTAGGPVDSGDSGVYIDYSPYVPGRKAPRPRPVDPRVVVFYYGGVDYSLHPSLLFRRRRRKRRRHAF</sequence>